<name>A0A131YEK6_RHIAP</name>
<accession>A0A131YEK6</accession>
<feature type="signal peptide" evidence="1">
    <location>
        <begin position="1"/>
        <end position="19"/>
    </location>
</feature>
<evidence type="ECO:0008006" key="3">
    <source>
        <dbReference type="Google" id="ProtNLM"/>
    </source>
</evidence>
<reference evidence="2" key="1">
    <citation type="journal article" date="2016" name="Ticks Tick Borne Dis.">
        <title>De novo assembly and annotation of the salivary gland transcriptome of Rhipicephalus appendiculatus male and female ticks during blood feeding.</title>
        <authorList>
            <person name="de Castro M.H."/>
            <person name="de Klerk D."/>
            <person name="Pienaar R."/>
            <person name="Latif A.A."/>
            <person name="Rees D.J."/>
            <person name="Mans B.J."/>
        </authorList>
    </citation>
    <scope>NUCLEOTIDE SEQUENCE</scope>
    <source>
        <tissue evidence="2">Salivary glands</tissue>
    </source>
</reference>
<feature type="chain" id="PRO_5007284822" description="Secreted protein" evidence="1">
    <location>
        <begin position="20"/>
        <end position="87"/>
    </location>
</feature>
<dbReference type="EMBL" id="GEDV01012216">
    <property type="protein sequence ID" value="JAP76341.1"/>
    <property type="molecule type" value="Transcribed_RNA"/>
</dbReference>
<evidence type="ECO:0000313" key="2">
    <source>
        <dbReference type="EMBL" id="JAP76341.1"/>
    </source>
</evidence>
<evidence type="ECO:0000256" key="1">
    <source>
        <dbReference type="SAM" id="SignalP"/>
    </source>
</evidence>
<dbReference type="AlphaFoldDB" id="A0A131YEK6"/>
<sequence length="87" mass="10272">MLSLPLSFCCLMLPSRVVMVTRKRTHKLFTHTYFHHTCLSTNTQWVHKATKRCTLELCLIREDSTVATNRRDRLFGSSIHLIFVFQF</sequence>
<proteinExistence type="predicted"/>
<keyword evidence="1" id="KW-0732">Signal</keyword>
<protein>
    <recommendedName>
        <fullName evidence="3">Secreted protein</fullName>
    </recommendedName>
</protein>
<organism evidence="2">
    <name type="scientific">Rhipicephalus appendiculatus</name>
    <name type="common">Brown ear tick</name>
    <dbReference type="NCBI Taxonomy" id="34631"/>
    <lineage>
        <taxon>Eukaryota</taxon>
        <taxon>Metazoa</taxon>
        <taxon>Ecdysozoa</taxon>
        <taxon>Arthropoda</taxon>
        <taxon>Chelicerata</taxon>
        <taxon>Arachnida</taxon>
        <taxon>Acari</taxon>
        <taxon>Parasitiformes</taxon>
        <taxon>Ixodida</taxon>
        <taxon>Ixodoidea</taxon>
        <taxon>Ixodidae</taxon>
        <taxon>Rhipicephalinae</taxon>
        <taxon>Rhipicephalus</taxon>
        <taxon>Rhipicephalus</taxon>
    </lineage>
</organism>